<dbReference type="STRING" id="37653.A0A0L8H5M6"/>
<proteinExistence type="predicted"/>
<dbReference type="AlphaFoldDB" id="A0A0L8H5M6"/>
<name>A0A0L8H5M6_OCTBM</name>
<dbReference type="PANTHER" id="PTHR45749">
    <property type="match status" value="1"/>
</dbReference>
<reference evidence="1" key="1">
    <citation type="submission" date="2015-07" db="EMBL/GenBank/DDBJ databases">
        <title>MeaNS - Measles Nucleotide Surveillance Program.</title>
        <authorList>
            <person name="Tran T."/>
            <person name="Druce J."/>
        </authorList>
    </citation>
    <scope>NUCLEOTIDE SEQUENCE</scope>
    <source>
        <strain evidence="1">UCB-OBI-ISO-001</strain>
        <tissue evidence="1">Gonad</tissue>
    </source>
</reference>
<organism evidence="1">
    <name type="scientific">Octopus bimaculoides</name>
    <name type="common">California two-spotted octopus</name>
    <dbReference type="NCBI Taxonomy" id="37653"/>
    <lineage>
        <taxon>Eukaryota</taxon>
        <taxon>Metazoa</taxon>
        <taxon>Spiralia</taxon>
        <taxon>Lophotrochozoa</taxon>
        <taxon>Mollusca</taxon>
        <taxon>Cephalopoda</taxon>
        <taxon>Coleoidea</taxon>
        <taxon>Octopodiformes</taxon>
        <taxon>Octopoda</taxon>
        <taxon>Incirrata</taxon>
        <taxon>Octopodidae</taxon>
        <taxon>Octopus</taxon>
    </lineage>
</organism>
<protein>
    <submittedName>
        <fullName evidence="1">Uncharacterized protein</fullName>
    </submittedName>
</protein>
<evidence type="ECO:0000313" key="1">
    <source>
        <dbReference type="EMBL" id="KOF84586.1"/>
    </source>
</evidence>
<dbReference type="EMBL" id="KQ419102">
    <property type="protein sequence ID" value="KOF84586.1"/>
    <property type="molecule type" value="Genomic_DNA"/>
</dbReference>
<dbReference type="PANTHER" id="PTHR45749:SF21">
    <property type="entry name" value="DUF4371 DOMAIN-CONTAINING PROTEIN"/>
    <property type="match status" value="1"/>
</dbReference>
<accession>A0A0L8H5M6</accession>
<sequence>MRIIDIIKMLSKQALPFRGHRNELAYTLDNEVLDHGNFLATMKFMAKYDPIMAAHVSAVQNKSGQRLKQQGKARSKGHDGHVTYLSKTIINLLIQIMKNMVLERIGHEVSQAIYYSIQVDSTQDNSSINQFSIIIWHVLKGVIYE</sequence>
<gene>
    <name evidence="1" type="ORF">OCBIM_22021786mg</name>
</gene>